<proteinExistence type="predicted"/>
<evidence type="ECO:0000313" key="1">
    <source>
        <dbReference type="EMBL" id="MBX62492.1"/>
    </source>
</evidence>
<dbReference type="AlphaFoldDB" id="A0A2P2Q671"/>
<name>A0A2P2Q671_RHIMU</name>
<sequence>MLRSVVCGIVVWIGLEFHSGYDGNSLASKTSVGHLNCKHFGFIMPCNT</sequence>
<organism evidence="1">
    <name type="scientific">Rhizophora mucronata</name>
    <name type="common">Asiatic mangrove</name>
    <dbReference type="NCBI Taxonomy" id="61149"/>
    <lineage>
        <taxon>Eukaryota</taxon>
        <taxon>Viridiplantae</taxon>
        <taxon>Streptophyta</taxon>
        <taxon>Embryophyta</taxon>
        <taxon>Tracheophyta</taxon>
        <taxon>Spermatophyta</taxon>
        <taxon>Magnoliopsida</taxon>
        <taxon>eudicotyledons</taxon>
        <taxon>Gunneridae</taxon>
        <taxon>Pentapetalae</taxon>
        <taxon>rosids</taxon>
        <taxon>fabids</taxon>
        <taxon>Malpighiales</taxon>
        <taxon>Rhizophoraceae</taxon>
        <taxon>Rhizophora</taxon>
    </lineage>
</organism>
<protein>
    <submittedName>
        <fullName evidence="1">Uncharacterized protein</fullName>
    </submittedName>
</protein>
<dbReference type="EMBL" id="GGEC01082008">
    <property type="protein sequence ID" value="MBX62492.1"/>
    <property type="molecule type" value="Transcribed_RNA"/>
</dbReference>
<reference evidence="1" key="1">
    <citation type="submission" date="2018-02" db="EMBL/GenBank/DDBJ databases">
        <title>Rhizophora mucronata_Transcriptome.</title>
        <authorList>
            <person name="Meera S.P."/>
            <person name="Sreeshan A."/>
            <person name="Augustine A."/>
        </authorList>
    </citation>
    <scope>NUCLEOTIDE SEQUENCE</scope>
    <source>
        <tissue evidence="1">Leaf</tissue>
    </source>
</reference>
<accession>A0A2P2Q671</accession>